<keyword evidence="4" id="KW-1185">Reference proteome</keyword>
<evidence type="ECO:0000256" key="1">
    <source>
        <dbReference type="SAM" id="MobiDB-lite"/>
    </source>
</evidence>
<feature type="compositionally biased region" description="Low complexity" evidence="1">
    <location>
        <begin position="158"/>
        <end position="192"/>
    </location>
</feature>
<feature type="region of interest" description="Disordered" evidence="1">
    <location>
        <begin position="320"/>
        <end position="363"/>
    </location>
</feature>
<sequence length="567" mass="57282">MQCPTCGSHTPGTLGKCSNCDAPIDVYSVGPLPAPVPDGSAALGGTAGLDEKTMMVPPPTPAWASANPPPGDPESTATWTFDPDAEGYTPSGGMPALPAGNGNGGGHGATGGGTNGAALPPPPMWAGQPDTGGQPQVPAGMNGQAQPGMNGQAQQSVNGQAQPGANAQPGATGQANGYEQPALGAPPAAGAPALPPAGGIGGRSLAPEAPPTPVESIVPDSWFAQPRKPDPQEAADATQVYGQQQPQQPAGQAWGAPLPIAGSQPQAEATMLDADAGRLASGPMGAPLDGRTRMDFGQGGGFDQTRMDPGGTSVMGAPPMGPGGPDGYGAPMGQGMPMGQMSPMGPGDPAYPGYPPPPARSGGGPSKPLLIGVAALVAVALIAVAFVVWPSGGGKNEASPKASESSTKPVSQHEKVSPKEKEQAEAMSAVLNASVDARRVLAGALSRTGKCKDMPTAIQGFQQAVQRRQNQLTRTRQLQVAQLTKGEQLQTSLAQALQASLQVDQLLLNWARQSGAHCHGKPKPNAAHVPGRAQGERRATLAKQRFVALWNPVAKKTGQPARSWQRV</sequence>
<feature type="compositionally biased region" description="Basic and acidic residues" evidence="1">
    <location>
        <begin position="411"/>
        <end position="423"/>
    </location>
</feature>
<feature type="transmembrane region" description="Helical" evidence="2">
    <location>
        <begin position="369"/>
        <end position="389"/>
    </location>
</feature>
<feature type="region of interest" description="Disordered" evidence="1">
    <location>
        <begin position="84"/>
        <end position="256"/>
    </location>
</feature>
<gene>
    <name evidence="3" type="ORF">GCM10009727_64910</name>
</gene>
<feature type="region of interest" description="Disordered" evidence="1">
    <location>
        <begin position="393"/>
        <end position="423"/>
    </location>
</feature>
<evidence type="ECO:0000256" key="2">
    <source>
        <dbReference type="SAM" id="Phobius"/>
    </source>
</evidence>
<accession>A0ABN3A8Q4</accession>
<comment type="caution">
    <text evidence="3">The sequence shown here is derived from an EMBL/GenBank/DDBJ whole genome shotgun (WGS) entry which is preliminary data.</text>
</comment>
<keyword evidence="2" id="KW-0812">Transmembrane</keyword>
<feature type="compositionally biased region" description="Gly residues" evidence="1">
    <location>
        <begin position="101"/>
        <end position="115"/>
    </location>
</feature>
<name>A0ABN3A8Q4_9ACTN</name>
<keyword evidence="2" id="KW-0472">Membrane</keyword>
<organism evidence="3 4">
    <name type="scientific">Actinomadura napierensis</name>
    <dbReference type="NCBI Taxonomy" id="267854"/>
    <lineage>
        <taxon>Bacteria</taxon>
        <taxon>Bacillati</taxon>
        <taxon>Actinomycetota</taxon>
        <taxon>Actinomycetes</taxon>
        <taxon>Streptosporangiales</taxon>
        <taxon>Thermomonosporaceae</taxon>
        <taxon>Actinomadura</taxon>
    </lineage>
</organism>
<dbReference type="RefSeq" id="WP_344275939.1">
    <property type="nucleotide sequence ID" value="NZ_BAAAMR010000071.1"/>
</dbReference>
<keyword evidence="2" id="KW-1133">Transmembrane helix</keyword>
<feature type="compositionally biased region" description="Polar residues" evidence="1">
    <location>
        <begin position="143"/>
        <end position="157"/>
    </location>
</feature>
<reference evidence="3 4" key="1">
    <citation type="journal article" date="2019" name="Int. J. Syst. Evol. Microbiol.">
        <title>The Global Catalogue of Microorganisms (GCM) 10K type strain sequencing project: providing services to taxonomists for standard genome sequencing and annotation.</title>
        <authorList>
            <consortium name="The Broad Institute Genomics Platform"/>
            <consortium name="The Broad Institute Genome Sequencing Center for Infectious Disease"/>
            <person name="Wu L."/>
            <person name="Ma J."/>
        </authorList>
    </citation>
    <scope>NUCLEOTIDE SEQUENCE [LARGE SCALE GENOMIC DNA]</scope>
    <source>
        <strain evidence="3 4">JCM 13850</strain>
    </source>
</reference>
<feature type="compositionally biased region" description="Low complexity" evidence="1">
    <location>
        <begin position="242"/>
        <end position="256"/>
    </location>
</feature>
<evidence type="ECO:0000313" key="4">
    <source>
        <dbReference type="Proteomes" id="UP001501020"/>
    </source>
</evidence>
<dbReference type="Proteomes" id="UP001501020">
    <property type="component" value="Unassembled WGS sequence"/>
</dbReference>
<feature type="compositionally biased region" description="Gly residues" evidence="1">
    <location>
        <begin position="323"/>
        <end position="332"/>
    </location>
</feature>
<dbReference type="EMBL" id="BAAAMR010000071">
    <property type="protein sequence ID" value="GAA2156306.1"/>
    <property type="molecule type" value="Genomic_DNA"/>
</dbReference>
<proteinExistence type="predicted"/>
<feature type="compositionally biased region" description="Low complexity" evidence="1">
    <location>
        <begin position="333"/>
        <end position="351"/>
    </location>
</feature>
<protein>
    <submittedName>
        <fullName evidence="3">Uncharacterized protein</fullName>
    </submittedName>
</protein>
<evidence type="ECO:0000313" key="3">
    <source>
        <dbReference type="EMBL" id="GAA2156306.1"/>
    </source>
</evidence>